<dbReference type="InterPro" id="IPR011604">
    <property type="entry name" value="PDDEXK-like_dom_sf"/>
</dbReference>
<gene>
    <name evidence="2" type="ORF">SEA_LUCKYBARNES_47</name>
</gene>
<dbReference type="Pfam" id="PF10926">
    <property type="entry name" value="DUF2800"/>
    <property type="match status" value="1"/>
</dbReference>
<sequence length="400" mass="43872">MPDEHARLSPSSSARWISCPASVRESEKLVQVEQEESFYATEGTNAHTLGELRARREFGNMSEEDYRAGLAEWEKAVPEAADQAEMEEHIAGYVEYIRSRLTPDAAYFAEQRMPTGVPESFGTSDSVIVTPDTVEIIDLKYGAGVPVSAVKNSQLRLYALGALDTYGNLLGTTTHVTMTVYQPRLNNVSSETLAVDALLLWREEVAIPAAKEALYSRKPRFGPSESACRWCPLAGVCRERMEWATQRDFGNLVAEATPPSPQEPATLTPEEISRALPRLKSITSWAKDVEATALEMAYARGIPIPGYKVVRSGGQRKITDDTAAIQRLIDLGYQAEQVAKPLQVETIGKLEKLLGKKEFTAILNDLVTKSQGRESLAPESDKREAITSTSDAAADFSQAG</sequence>
<evidence type="ECO:0000313" key="2">
    <source>
        <dbReference type="EMBL" id="ASZ73364.1"/>
    </source>
</evidence>
<dbReference type="InterPro" id="IPR021229">
    <property type="entry name" value="DUF2800"/>
</dbReference>
<protein>
    <submittedName>
        <fullName evidence="2">Nuclease</fullName>
    </submittedName>
</protein>
<name>A0A249XQA5_9CAUD</name>
<keyword evidence="3" id="KW-1185">Reference proteome</keyword>
<accession>A0A249XQA5</accession>
<dbReference type="Proteomes" id="UP000224487">
    <property type="component" value="Genome"/>
</dbReference>
<dbReference type="Gene3D" id="3.90.320.10">
    <property type="match status" value="1"/>
</dbReference>
<evidence type="ECO:0000256" key="1">
    <source>
        <dbReference type="SAM" id="MobiDB-lite"/>
    </source>
</evidence>
<feature type="region of interest" description="Disordered" evidence="1">
    <location>
        <begin position="370"/>
        <end position="400"/>
    </location>
</feature>
<evidence type="ECO:0000313" key="3">
    <source>
        <dbReference type="Proteomes" id="UP000224487"/>
    </source>
</evidence>
<proteinExistence type="predicted"/>
<reference evidence="3" key="1">
    <citation type="submission" date="2017-08" db="EMBL/GenBank/DDBJ databases">
        <authorList>
            <person name="de Groot N.N."/>
        </authorList>
    </citation>
    <scope>NUCLEOTIDE SEQUENCE [LARGE SCALE GENOMIC DNA]</scope>
</reference>
<organism evidence="2 3">
    <name type="scientific">Brevibacterium phage LuckyBarnes</name>
    <dbReference type="NCBI Taxonomy" id="2027888"/>
    <lineage>
        <taxon>Viruses</taxon>
        <taxon>Duplodnaviria</taxon>
        <taxon>Heunggongvirae</taxon>
        <taxon>Uroviricota</taxon>
        <taxon>Caudoviricetes</taxon>
        <taxon>Luckybarnesvirus</taxon>
        <taxon>Luckybarnesvirus luckybarnes</taxon>
    </lineage>
</organism>
<dbReference type="EMBL" id="MF668275">
    <property type="protein sequence ID" value="ASZ73364.1"/>
    <property type="molecule type" value="Genomic_DNA"/>
</dbReference>